<keyword evidence="1 5" id="KW-0963">Cytoplasm</keyword>
<sequence>MVKQFLEAGRIVGTHGVRGEMRVEPWCDSAEFLKKVKRLYFDEGRTDAGLIASRVHKSQLLIRLEGVNSATEADLYRGRVLYLNRDSVRLPKNRYFIDDLIGLTVQDDGTGAVYGTVREVFETGANNVYRIENERGEEFLFPAVDAMIAKTDIAAGILFVRPIPGIFNDNAETIAGEGKPDDAD</sequence>
<evidence type="ECO:0000313" key="8">
    <source>
        <dbReference type="EMBL" id="MCF2653102.1"/>
    </source>
</evidence>
<comment type="domain">
    <text evidence="5">The PRC barrel domain binds ribosomal protein uS19.</text>
</comment>
<feature type="domain" description="Ribosome maturation factor RimM PRC barrel" evidence="7">
    <location>
        <begin position="98"/>
        <end position="162"/>
    </location>
</feature>
<evidence type="ECO:0000256" key="5">
    <source>
        <dbReference type="HAMAP-Rule" id="MF_00014"/>
    </source>
</evidence>
<dbReference type="Proteomes" id="UP001299220">
    <property type="component" value="Unassembled WGS sequence"/>
</dbReference>
<feature type="domain" description="RimM N-terminal" evidence="6">
    <location>
        <begin position="8"/>
        <end position="86"/>
    </location>
</feature>
<proteinExistence type="inferred from homology"/>
<evidence type="ECO:0000256" key="4">
    <source>
        <dbReference type="ARBA" id="ARBA00023186"/>
    </source>
</evidence>
<dbReference type="NCBIfam" id="TIGR02273">
    <property type="entry name" value="16S_RimM"/>
    <property type="match status" value="1"/>
</dbReference>
<dbReference type="InterPro" id="IPR011961">
    <property type="entry name" value="RimM"/>
</dbReference>
<dbReference type="PANTHER" id="PTHR33692:SF1">
    <property type="entry name" value="RIBOSOME MATURATION FACTOR RIMM"/>
    <property type="match status" value="1"/>
</dbReference>
<reference evidence="8 9" key="1">
    <citation type="submission" date="2020-12" db="EMBL/GenBank/DDBJ databases">
        <title>Whole genome sequences of gut porcine anaerobes.</title>
        <authorList>
            <person name="Kubasova T."/>
            <person name="Jahodarova E."/>
            <person name="Rychlik I."/>
        </authorList>
    </citation>
    <scope>NUCLEOTIDE SEQUENCE [LARGE SCALE GENOMIC DNA]</scope>
    <source>
        <strain evidence="8 9">An867</strain>
    </source>
</reference>
<name>A0ABS9CSK6_9FIRM</name>
<keyword evidence="4 5" id="KW-0143">Chaperone</keyword>
<dbReference type="InterPro" id="IPR002676">
    <property type="entry name" value="RimM_N"/>
</dbReference>
<protein>
    <recommendedName>
        <fullName evidence="5">Ribosome maturation factor RimM</fullName>
    </recommendedName>
</protein>
<accession>A0ABS9CSK6</accession>
<comment type="subunit">
    <text evidence="5">Binds ribosomal protein uS19.</text>
</comment>
<dbReference type="SUPFAM" id="SSF50447">
    <property type="entry name" value="Translation proteins"/>
    <property type="match status" value="1"/>
</dbReference>
<keyword evidence="2 5" id="KW-0690">Ribosome biogenesis</keyword>
<comment type="caution">
    <text evidence="8">The sequence shown here is derived from an EMBL/GenBank/DDBJ whole genome shotgun (WGS) entry which is preliminary data.</text>
</comment>
<dbReference type="RefSeq" id="WP_235324124.1">
    <property type="nucleotide sequence ID" value="NZ_JAFBIT010000003.1"/>
</dbReference>
<dbReference type="Pfam" id="PF01782">
    <property type="entry name" value="RimM"/>
    <property type="match status" value="1"/>
</dbReference>
<dbReference type="Gene3D" id="2.30.30.240">
    <property type="entry name" value="PRC-barrel domain"/>
    <property type="match status" value="1"/>
</dbReference>
<comment type="similarity">
    <text evidence="5">Belongs to the RimM family.</text>
</comment>
<dbReference type="InterPro" id="IPR036976">
    <property type="entry name" value="RimM_N_sf"/>
</dbReference>
<evidence type="ECO:0000256" key="3">
    <source>
        <dbReference type="ARBA" id="ARBA00022552"/>
    </source>
</evidence>
<keyword evidence="9" id="KW-1185">Reference proteome</keyword>
<evidence type="ECO:0000259" key="7">
    <source>
        <dbReference type="Pfam" id="PF24986"/>
    </source>
</evidence>
<gene>
    <name evidence="5 8" type="primary">rimM</name>
    <name evidence="8" type="ORF">JQM67_10870</name>
</gene>
<organism evidence="8 9">
    <name type="scientific">Anaeromassilibacillus senegalensis</name>
    <dbReference type="NCBI Taxonomy" id="1673717"/>
    <lineage>
        <taxon>Bacteria</taxon>
        <taxon>Bacillati</taxon>
        <taxon>Bacillota</taxon>
        <taxon>Clostridia</taxon>
        <taxon>Eubacteriales</taxon>
        <taxon>Acutalibacteraceae</taxon>
        <taxon>Anaeromassilibacillus</taxon>
    </lineage>
</organism>
<evidence type="ECO:0000256" key="1">
    <source>
        <dbReference type="ARBA" id="ARBA00022490"/>
    </source>
</evidence>
<dbReference type="InterPro" id="IPR011033">
    <property type="entry name" value="PRC_barrel-like_sf"/>
</dbReference>
<evidence type="ECO:0000259" key="6">
    <source>
        <dbReference type="Pfam" id="PF01782"/>
    </source>
</evidence>
<keyword evidence="3 5" id="KW-0698">rRNA processing</keyword>
<dbReference type="SUPFAM" id="SSF50346">
    <property type="entry name" value="PRC-barrel domain"/>
    <property type="match status" value="1"/>
</dbReference>
<dbReference type="HAMAP" id="MF_00014">
    <property type="entry name" value="Ribosome_mat_RimM"/>
    <property type="match status" value="1"/>
</dbReference>
<comment type="function">
    <text evidence="5">An accessory protein needed during the final step in the assembly of 30S ribosomal subunit, possibly for assembly of the head region. Essential for efficient processing of 16S rRNA. May be needed both before and after RbfA during the maturation of 16S rRNA. It has affinity for free ribosomal 30S subunits but not for 70S ribosomes.</text>
</comment>
<dbReference type="Gene3D" id="2.40.30.60">
    <property type="entry name" value="RimM"/>
    <property type="match status" value="1"/>
</dbReference>
<evidence type="ECO:0000313" key="9">
    <source>
        <dbReference type="Proteomes" id="UP001299220"/>
    </source>
</evidence>
<dbReference type="EMBL" id="JAFBIT010000003">
    <property type="protein sequence ID" value="MCF2653102.1"/>
    <property type="molecule type" value="Genomic_DNA"/>
</dbReference>
<dbReference type="InterPro" id="IPR009000">
    <property type="entry name" value="Transl_B-barrel_sf"/>
</dbReference>
<evidence type="ECO:0000256" key="2">
    <source>
        <dbReference type="ARBA" id="ARBA00022517"/>
    </source>
</evidence>
<dbReference type="InterPro" id="IPR056792">
    <property type="entry name" value="PRC_RimM"/>
</dbReference>
<dbReference type="PANTHER" id="PTHR33692">
    <property type="entry name" value="RIBOSOME MATURATION FACTOR RIMM"/>
    <property type="match status" value="1"/>
</dbReference>
<comment type="subcellular location">
    <subcellularLocation>
        <location evidence="5">Cytoplasm</location>
    </subcellularLocation>
</comment>
<dbReference type="Pfam" id="PF24986">
    <property type="entry name" value="PRC_RimM"/>
    <property type="match status" value="1"/>
</dbReference>